<dbReference type="Gene3D" id="1.10.630.10">
    <property type="entry name" value="Cytochrome P450"/>
    <property type="match status" value="1"/>
</dbReference>
<dbReference type="GO" id="GO:0020037">
    <property type="term" value="F:heme binding"/>
    <property type="evidence" value="ECO:0007669"/>
    <property type="project" value="InterPro"/>
</dbReference>
<dbReference type="OrthoDB" id="2789670at2759"/>
<dbReference type="InterPro" id="IPR017972">
    <property type="entry name" value="Cyt_P450_CS"/>
</dbReference>
<evidence type="ECO:0000256" key="4">
    <source>
        <dbReference type="ARBA" id="ARBA00022617"/>
    </source>
</evidence>
<dbReference type="STRING" id="930990.A0A067MFT5"/>
<accession>A0A067MFT5</accession>
<dbReference type="InterPro" id="IPR001128">
    <property type="entry name" value="Cyt_P450"/>
</dbReference>
<dbReference type="AlphaFoldDB" id="A0A067MFT5"/>
<dbReference type="PRINTS" id="PR00463">
    <property type="entry name" value="EP450I"/>
</dbReference>
<feature type="binding site" description="axial binding residue" evidence="9">
    <location>
        <position position="435"/>
    </location>
    <ligand>
        <name>heme</name>
        <dbReference type="ChEBI" id="CHEBI:30413"/>
    </ligand>
    <ligandPart>
        <name>Fe</name>
        <dbReference type="ChEBI" id="CHEBI:18248"/>
    </ligandPart>
</feature>
<keyword evidence="12" id="KW-1185">Reference proteome</keyword>
<name>A0A067MFT5_BOTB1</name>
<evidence type="ECO:0000313" key="11">
    <source>
        <dbReference type="EMBL" id="KDQ14673.1"/>
    </source>
</evidence>
<dbReference type="InterPro" id="IPR050364">
    <property type="entry name" value="Cytochrome_P450_fung"/>
</dbReference>
<dbReference type="PROSITE" id="PS00086">
    <property type="entry name" value="CYTOCHROME_P450"/>
    <property type="match status" value="1"/>
</dbReference>
<dbReference type="GO" id="GO:0016705">
    <property type="term" value="F:oxidoreductase activity, acting on paired donors, with incorporation or reduction of molecular oxygen"/>
    <property type="evidence" value="ECO:0007669"/>
    <property type="project" value="InterPro"/>
</dbReference>
<dbReference type="InParanoid" id="A0A067MFT5"/>
<dbReference type="GO" id="GO:0005506">
    <property type="term" value="F:iron ion binding"/>
    <property type="evidence" value="ECO:0007669"/>
    <property type="project" value="InterPro"/>
</dbReference>
<evidence type="ECO:0008006" key="13">
    <source>
        <dbReference type="Google" id="ProtNLM"/>
    </source>
</evidence>
<dbReference type="EMBL" id="KL198036">
    <property type="protein sequence ID" value="KDQ14673.1"/>
    <property type="molecule type" value="Genomic_DNA"/>
</dbReference>
<sequence length="508" mass="57380">MTTLLLVSTLLGLFAAVAFYYFNQISRASNPRRLPYPPGPVPEFLIGNARQIPAHSSWLQYTEWKKTIGDIVHLEALGNHIVVLNTYKTARDLLDLRSSAYADRPTSWMIGELMGWARVASSCPYNETWRRYRKLMHTIIHKGAIQKYHPWLERDARVCLSQLLESPERFLEHVRLFAGKVTVMFTYGIEVRSSGDRLITIAEEAIDKALALAYPGAAFVDIFPPLRHIPSWFPGATFKRNAKIWRKMGDTMVEEPFNRVKADMAAGTAIPSFTSDCLESGQYSDKDVMWCAGSMYGAGADTMLSSLGTLFLAMAMFPDAQKKAQVEIDKFVRAGTLPTFVDRTSLPYVECLVKELHRWRPPTPLAVPHSLTEDDYYDGYYIPKGSIVMPNIWAISQDEENYKDPKRFWPERFEDPETAELDPSKYVFGFGRRACAGVHFADAAIFIMVVSILAMFEISEPKEEGESNLCLADVRYTTGLISRPEPFQCIIRPRSDAAARLIRAAVVG</sequence>
<evidence type="ECO:0000256" key="2">
    <source>
        <dbReference type="ARBA" id="ARBA00005179"/>
    </source>
</evidence>
<proteinExistence type="inferred from homology"/>
<comment type="cofactor">
    <cofactor evidence="1 9">
        <name>heme</name>
        <dbReference type="ChEBI" id="CHEBI:30413"/>
    </cofactor>
</comment>
<evidence type="ECO:0000256" key="3">
    <source>
        <dbReference type="ARBA" id="ARBA00010617"/>
    </source>
</evidence>
<dbReference type="PANTHER" id="PTHR46300">
    <property type="entry name" value="P450, PUTATIVE (EUROFUNG)-RELATED-RELATED"/>
    <property type="match status" value="1"/>
</dbReference>
<keyword evidence="6 10" id="KW-0560">Oxidoreductase</keyword>
<evidence type="ECO:0000256" key="6">
    <source>
        <dbReference type="ARBA" id="ARBA00023002"/>
    </source>
</evidence>
<dbReference type="Proteomes" id="UP000027195">
    <property type="component" value="Unassembled WGS sequence"/>
</dbReference>
<evidence type="ECO:0000256" key="7">
    <source>
        <dbReference type="ARBA" id="ARBA00023004"/>
    </source>
</evidence>
<evidence type="ECO:0000313" key="12">
    <source>
        <dbReference type="Proteomes" id="UP000027195"/>
    </source>
</evidence>
<keyword evidence="5 9" id="KW-0479">Metal-binding</keyword>
<keyword evidence="7 9" id="KW-0408">Iron</keyword>
<evidence type="ECO:0000256" key="8">
    <source>
        <dbReference type="ARBA" id="ARBA00023033"/>
    </source>
</evidence>
<dbReference type="InterPro" id="IPR002401">
    <property type="entry name" value="Cyt_P450_E_grp-I"/>
</dbReference>
<comment type="similarity">
    <text evidence="3 10">Belongs to the cytochrome P450 family.</text>
</comment>
<dbReference type="Pfam" id="PF00067">
    <property type="entry name" value="p450"/>
    <property type="match status" value="1"/>
</dbReference>
<dbReference type="CDD" id="cd11065">
    <property type="entry name" value="CYP64-like"/>
    <property type="match status" value="1"/>
</dbReference>
<dbReference type="PANTHER" id="PTHR46300:SF7">
    <property type="entry name" value="P450, PUTATIVE (EUROFUNG)-RELATED"/>
    <property type="match status" value="1"/>
</dbReference>
<keyword evidence="8 10" id="KW-0503">Monooxygenase</keyword>
<dbReference type="HOGENOM" id="CLU_001570_2_3_1"/>
<gene>
    <name evidence="11" type="ORF">BOTBODRAFT_159106</name>
</gene>
<evidence type="ECO:0000256" key="10">
    <source>
        <dbReference type="RuleBase" id="RU000461"/>
    </source>
</evidence>
<dbReference type="GO" id="GO:0004497">
    <property type="term" value="F:monooxygenase activity"/>
    <property type="evidence" value="ECO:0007669"/>
    <property type="project" value="UniProtKB-KW"/>
</dbReference>
<protein>
    <recommendedName>
        <fullName evidence="13">Cytochrome P450</fullName>
    </recommendedName>
</protein>
<evidence type="ECO:0000256" key="1">
    <source>
        <dbReference type="ARBA" id="ARBA00001971"/>
    </source>
</evidence>
<dbReference type="SUPFAM" id="SSF48264">
    <property type="entry name" value="Cytochrome P450"/>
    <property type="match status" value="1"/>
</dbReference>
<reference evidence="12" key="1">
    <citation type="journal article" date="2014" name="Proc. Natl. Acad. Sci. U.S.A.">
        <title>Extensive sampling of basidiomycete genomes demonstrates inadequacy of the white-rot/brown-rot paradigm for wood decay fungi.</title>
        <authorList>
            <person name="Riley R."/>
            <person name="Salamov A.A."/>
            <person name="Brown D.W."/>
            <person name="Nagy L.G."/>
            <person name="Floudas D."/>
            <person name="Held B.W."/>
            <person name="Levasseur A."/>
            <person name="Lombard V."/>
            <person name="Morin E."/>
            <person name="Otillar R."/>
            <person name="Lindquist E.A."/>
            <person name="Sun H."/>
            <person name="LaButti K.M."/>
            <person name="Schmutz J."/>
            <person name="Jabbour D."/>
            <person name="Luo H."/>
            <person name="Baker S.E."/>
            <person name="Pisabarro A.G."/>
            <person name="Walton J.D."/>
            <person name="Blanchette R.A."/>
            <person name="Henrissat B."/>
            <person name="Martin F."/>
            <person name="Cullen D."/>
            <person name="Hibbett D.S."/>
            <person name="Grigoriev I.V."/>
        </authorList>
    </citation>
    <scope>NUCLEOTIDE SEQUENCE [LARGE SCALE GENOMIC DNA]</scope>
    <source>
        <strain evidence="12">FD-172 SS1</strain>
    </source>
</reference>
<evidence type="ECO:0000256" key="5">
    <source>
        <dbReference type="ARBA" id="ARBA00022723"/>
    </source>
</evidence>
<organism evidence="11 12">
    <name type="scientific">Botryobasidium botryosum (strain FD-172 SS1)</name>
    <dbReference type="NCBI Taxonomy" id="930990"/>
    <lineage>
        <taxon>Eukaryota</taxon>
        <taxon>Fungi</taxon>
        <taxon>Dikarya</taxon>
        <taxon>Basidiomycota</taxon>
        <taxon>Agaricomycotina</taxon>
        <taxon>Agaricomycetes</taxon>
        <taxon>Cantharellales</taxon>
        <taxon>Botryobasidiaceae</taxon>
        <taxon>Botryobasidium</taxon>
    </lineage>
</organism>
<keyword evidence="4 9" id="KW-0349">Heme</keyword>
<comment type="pathway">
    <text evidence="2">Secondary metabolite biosynthesis.</text>
</comment>
<evidence type="ECO:0000256" key="9">
    <source>
        <dbReference type="PIRSR" id="PIRSR602401-1"/>
    </source>
</evidence>
<dbReference type="InterPro" id="IPR036396">
    <property type="entry name" value="Cyt_P450_sf"/>
</dbReference>